<dbReference type="RefSeq" id="XP_013313280.1">
    <property type="nucleotide sequence ID" value="XM_013457826.1"/>
</dbReference>
<organism evidence="2 3">
    <name type="scientific">Exophiala xenobiotica</name>
    <dbReference type="NCBI Taxonomy" id="348802"/>
    <lineage>
        <taxon>Eukaryota</taxon>
        <taxon>Fungi</taxon>
        <taxon>Dikarya</taxon>
        <taxon>Ascomycota</taxon>
        <taxon>Pezizomycotina</taxon>
        <taxon>Eurotiomycetes</taxon>
        <taxon>Chaetothyriomycetidae</taxon>
        <taxon>Chaetothyriales</taxon>
        <taxon>Herpotrichiellaceae</taxon>
        <taxon>Exophiala</taxon>
    </lineage>
</organism>
<dbReference type="HOGENOM" id="CLU_1796496_0_0_1"/>
<evidence type="ECO:0000313" key="2">
    <source>
        <dbReference type="EMBL" id="KIW52696.1"/>
    </source>
</evidence>
<sequence>MACQAIELSALISNHRHTLRRLVLRNLLLVEAHQRNSPACWVHTFEEIRSYHIPHVKLAGSFANPTNQQWAVRGATEDPTCLLSRVQAWLVGEGEEVCPIERAAVRLDSSGREIVPLAGDRPVGDTSFCLDMSPAPSEDLDGED</sequence>
<evidence type="ECO:0000256" key="1">
    <source>
        <dbReference type="SAM" id="MobiDB-lite"/>
    </source>
</evidence>
<reference evidence="2 3" key="1">
    <citation type="submission" date="2015-01" db="EMBL/GenBank/DDBJ databases">
        <title>The Genome Sequence of Exophiala xenobiotica CBS118157.</title>
        <authorList>
            <consortium name="The Broad Institute Genomics Platform"/>
            <person name="Cuomo C."/>
            <person name="de Hoog S."/>
            <person name="Gorbushina A."/>
            <person name="Stielow B."/>
            <person name="Teixiera M."/>
            <person name="Abouelleil A."/>
            <person name="Chapman S.B."/>
            <person name="Priest M."/>
            <person name="Young S.K."/>
            <person name="Wortman J."/>
            <person name="Nusbaum C."/>
            <person name="Birren B."/>
        </authorList>
    </citation>
    <scope>NUCLEOTIDE SEQUENCE [LARGE SCALE GENOMIC DNA]</scope>
    <source>
        <strain evidence="2 3">CBS 118157</strain>
    </source>
</reference>
<dbReference type="GeneID" id="25330229"/>
<dbReference type="AlphaFoldDB" id="A0A0D2BJQ9"/>
<dbReference type="STRING" id="348802.A0A0D2BJQ9"/>
<keyword evidence="3" id="KW-1185">Reference proteome</keyword>
<accession>A0A0D2BJQ9</accession>
<gene>
    <name evidence="2" type="ORF">PV05_08321</name>
</gene>
<proteinExistence type="predicted"/>
<feature type="region of interest" description="Disordered" evidence="1">
    <location>
        <begin position="125"/>
        <end position="144"/>
    </location>
</feature>
<name>A0A0D2BJQ9_9EURO</name>
<dbReference type="Proteomes" id="UP000054342">
    <property type="component" value="Unassembled WGS sequence"/>
</dbReference>
<protein>
    <submittedName>
        <fullName evidence="2">Uncharacterized protein</fullName>
    </submittedName>
</protein>
<dbReference type="EMBL" id="KN847321">
    <property type="protein sequence ID" value="KIW52696.1"/>
    <property type="molecule type" value="Genomic_DNA"/>
</dbReference>
<evidence type="ECO:0000313" key="3">
    <source>
        <dbReference type="Proteomes" id="UP000054342"/>
    </source>
</evidence>